<evidence type="ECO:0000256" key="1">
    <source>
        <dbReference type="ARBA" id="ARBA00006328"/>
    </source>
</evidence>
<dbReference type="InterPro" id="IPR008030">
    <property type="entry name" value="NmrA-like"/>
</dbReference>
<dbReference type="PANTHER" id="PTHR42748:SF7">
    <property type="entry name" value="NMRA LIKE REDOX SENSOR 1-RELATED"/>
    <property type="match status" value="1"/>
</dbReference>
<accession>A0A5N5DFA9</accession>
<evidence type="ECO:0000259" key="3">
    <source>
        <dbReference type="Pfam" id="PF05368"/>
    </source>
</evidence>
<dbReference type="EMBL" id="VCHE01000030">
    <property type="protein sequence ID" value="KAB2575782.1"/>
    <property type="molecule type" value="Genomic_DNA"/>
</dbReference>
<dbReference type="PANTHER" id="PTHR42748">
    <property type="entry name" value="NITROGEN METABOLITE REPRESSION PROTEIN NMRA FAMILY MEMBER"/>
    <property type="match status" value="1"/>
</dbReference>
<name>A0A5N5DFA9_9PEZI</name>
<feature type="domain" description="NmrA-like" evidence="3">
    <location>
        <begin position="4"/>
        <end position="252"/>
    </location>
</feature>
<protein>
    <recommendedName>
        <fullName evidence="3">NmrA-like domain-containing protein</fullName>
    </recommendedName>
</protein>
<dbReference type="Proteomes" id="UP000325902">
    <property type="component" value="Unassembled WGS sequence"/>
</dbReference>
<dbReference type="AlphaFoldDB" id="A0A5N5DFA9"/>
<keyword evidence="5" id="KW-1185">Reference proteome</keyword>
<dbReference type="SUPFAM" id="SSF51735">
    <property type="entry name" value="NAD(P)-binding Rossmann-fold domains"/>
    <property type="match status" value="1"/>
</dbReference>
<dbReference type="CDD" id="cd05251">
    <property type="entry name" value="NmrA_like_SDR_a"/>
    <property type="match status" value="1"/>
</dbReference>
<organism evidence="4 5">
    <name type="scientific">Lasiodiplodia theobromae</name>
    <dbReference type="NCBI Taxonomy" id="45133"/>
    <lineage>
        <taxon>Eukaryota</taxon>
        <taxon>Fungi</taxon>
        <taxon>Dikarya</taxon>
        <taxon>Ascomycota</taxon>
        <taxon>Pezizomycotina</taxon>
        <taxon>Dothideomycetes</taxon>
        <taxon>Dothideomycetes incertae sedis</taxon>
        <taxon>Botryosphaeriales</taxon>
        <taxon>Botryosphaeriaceae</taxon>
        <taxon>Lasiodiplodia</taxon>
    </lineage>
</organism>
<sequence>MSSQKKILVTGATGVQGGGVTRYCLESGHFVYALVRDTRSGAAQELARKGAILVQGDLNNRDSLVAAARGMDAVSINLLPEIHDRSSELRQAENMLEAAKASGTISTVFYSSVVKTGQHESFPNWSLQHPMYDFWMSKHKVEERVRAAGFSHWTILRQPFFMQNFHSPRSQFMFPGLDAANTPKVAFRPDTKVDLVDGSDLGKFVAAALSSPTLFDHKEIELAAERPTFAEVVEKLSAARKQAVKLEFYTAEELGAASQSLVIQTQLWMNEVGFEVDLDALSQYGFVLTSAAEYFSRILS</sequence>
<comment type="similarity">
    <text evidence="1">Belongs to the NmrA-type oxidoreductase family.</text>
</comment>
<dbReference type="InterPro" id="IPR036291">
    <property type="entry name" value="NAD(P)-bd_dom_sf"/>
</dbReference>
<evidence type="ECO:0000313" key="5">
    <source>
        <dbReference type="Proteomes" id="UP000325902"/>
    </source>
</evidence>
<keyword evidence="2" id="KW-0521">NADP</keyword>
<comment type="caution">
    <text evidence="4">The sequence shown here is derived from an EMBL/GenBank/DDBJ whole genome shotgun (WGS) entry which is preliminary data.</text>
</comment>
<dbReference type="GO" id="GO:0005634">
    <property type="term" value="C:nucleus"/>
    <property type="evidence" value="ECO:0007669"/>
    <property type="project" value="TreeGrafter"/>
</dbReference>
<evidence type="ECO:0000313" key="4">
    <source>
        <dbReference type="EMBL" id="KAB2575782.1"/>
    </source>
</evidence>
<proteinExistence type="inferred from homology"/>
<evidence type="ECO:0000256" key="2">
    <source>
        <dbReference type="ARBA" id="ARBA00022857"/>
    </source>
</evidence>
<dbReference type="Gene3D" id="3.40.50.720">
    <property type="entry name" value="NAD(P)-binding Rossmann-like Domain"/>
    <property type="match status" value="1"/>
</dbReference>
<dbReference type="InterPro" id="IPR051164">
    <property type="entry name" value="NmrA-like_oxidored"/>
</dbReference>
<gene>
    <name evidence="4" type="ORF">DBV05_g5615</name>
</gene>
<dbReference type="OrthoDB" id="419598at2759"/>
<dbReference type="Pfam" id="PF05368">
    <property type="entry name" value="NmrA"/>
    <property type="match status" value="1"/>
</dbReference>
<reference evidence="4 5" key="1">
    <citation type="journal article" date="2019" name="Sci. Rep.">
        <title>A multi-omics analysis of the grapevine pathogen Lasiodiplodia theobromae reveals that temperature affects the expression of virulence- and pathogenicity-related genes.</title>
        <authorList>
            <person name="Felix C."/>
            <person name="Meneses R."/>
            <person name="Goncalves M.F.M."/>
            <person name="Tilleman L."/>
            <person name="Duarte A.S."/>
            <person name="Jorrin-Novo J.V."/>
            <person name="Van de Peer Y."/>
            <person name="Deforce D."/>
            <person name="Van Nieuwerburgh F."/>
            <person name="Esteves A.C."/>
            <person name="Alves A."/>
        </authorList>
    </citation>
    <scope>NUCLEOTIDE SEQUENCE [LARGE SCALE GENOMIC DNA]</scope>
    <source>
        <strain evidence="4 5">LA-SOL3</strain>
    </source>
</reference>